<accession>A0A060M169</accession>
<evidence type="ECO:0000256" key="4">
    <source>
        <dbReference type="ARBA" id="ARBA00022679"/>
    </source>
</evidence>
<evidence type="ECO:0000256" key="3">
    <source>
        <dbReference type="ARBA" id="ARBA00022576"/>
    </source>
</evidence>
<dbReference type="InterPro" id="IPR024169">
    <property type="entry name" value="SP_NH2Trfase/AEP_transaminase"/>
</dbReference>
<dbReference type="Gene3D" id="3.40.640.10">
    <property type="entry name" value="Type I PLP-dependent aspartate aminotransferase-like (Major domain)"/>
    <property type="match status" value="1"/>
</dbReference>
<name>A0A060M169_9BACI</name>
<dbReference type="EMBL" id="CP003923">
    <property type="protein sequence ID" value="AIC94303.1"/>
    <property type="molecule type" value="Genomic_DNA"/>
</dbReference>
<dbReference type="STRING" id="1246626.BleG1_1725"/>
<evidence type="ECO:0000313" key="12">
    <source>
        <dbReference type="Proteomes" id="UP000027142"/>
    </source>
</evidence>
<protein>
    <submittedName>
        <fullName evidence="11">Purine catabolism protein PucG</fullName>
    </submittedName>
</protein>
<dbReference type="InterPro" id="IPR015422">
    <property type="entry name" value="PyrdxlP-dep_Trfase_small"/>
</dbReference>
<evidence type="ECO:0000256" key="5">
    <source>
        <dbReference type="ARBA" id="ARBA00022898"/>
    </source>
</evidence>
<dbReference type="RefSeq" id="WP_038479498.1">
    <property type="nucleotide sequence ID" value="NZ_CP003923.1"/>
</dbReference>
<dbReference type="GO" id="GO:0019265">
    <property type="term" value="P:glycine biosynthetic process, by transamination of glyoxylate"/>
    <property type="evidence" value="ECO:0007669"/>
    <property type="project" value="TreeGrafter"/>
</dbReference>
<keyword evidence="5 7" id="KW-0663">Pyridoxal phosphate</keyword>
<dbReference type="GO" id="GO:0008453">
    <property type="term" value="F:alanine-glyoxylate transaminase activity"/>
    <property type="evidence" value="ECO:0007669"/>
    <property type="project" value="TreeGrafter"/>
</dbReference>
<dbReference type="KEGG" id="ble:BleG1_1725"/>
<evidence type="ECO:0000256" key="1">
    <source>
        <dbReference type="ARBA" id="ARBA00001933"/>
    </source>
</evidence>
<dbReference type="Pfam" id="PF00266">
    <property type="entry name" value="Aminotran_5"/>
    <property type="match status" value="1"/>
</dbReference>
<feature type="modified residue" description="N6-(pyridoxal phosphate)lysine" evidence="7">
    <location>
        <position position="193"/>
    </location>
</feature>
<evidence type="ECO:0000256" key="7">
    <source>
        <dbReference type="PIRSR" id="PIRSR000524-50"/>
    </source>
</evidence>
<keyword evidence="4" id="KW-0808">Transferase</keyword>
<sequence length="417" mass="46459">MSQLAKRTIMTPGPVEAEPRVLRAMSAPILGQFDPAFTEMMNETMDMLRDLFQTKNQWAFPIDGTSRSGLEAVLTSLIEPGDRVFVPIYGRFGHLLVEICERLDASVHTMECEWGTVFDEDDVIEEIRKVKPKIVACVHGETSTGCVMPLQNIGKTCREEDCLFVVDAVATIGGVEFKVDDWFIDAAIGGTQKCLSVPSGMAPITYNSRAEAIISKRKKVERGIATDQDQTTPFSGSVIRSNYFDLSQLQDYWSPRRLNHHTEATSMIYGLHEGLRILLDEGLENRFERHIFHEKALMAGIKAMGLDLFVEHEYKLPVVTCIAVPNGVDADAVRSFMLTHFGVEIASSFGPLHGKIWRIGSMGYSCRKENVLFALSALEAALLYKEVPVHSGKAVQAALAYYESAVENVHSYKMRRG</sequence>
<dbReference type="eggNOG" id="COG0075">
    <property type="taxonomic scope" value="Bacteria"/>
</dbReference>
<dbReference type="SUPFAM" id="SSF53383">
    <property type="entry name" value="PLP-dependent transferases"/>
    <property type="match status" value="1"/>
</dbReference>
<keyword evidence="3" id="KW-0032">Aminotransferase</keyword>
<evidence type="ECO:0000313" key="11">
    <source>
        <dbReference type="EMBL" id="AIC94303.1"/>
    </source>
</evidence>
<dbReference type="GO" id="GO:0004760">
    <property type="term" value="F:L-serine-pyruvate transaminase activity"/>
    <property type="evidence" value="ECO:0007669"/>
    <property type="project" value="TreeGrafter"/>
</dbReference>
<dbReference type="HOGENOM" id="CLU_027686_0_0_9"/>
<dbReference type="InterPro" id="IPR015424">
    <property type="entry name" value="PyrdxlP-dep_Trfase"/>
</dbReference>
<feature type="binding site" evidence="6">
    <location>
        <position position="358"/>
    </location>
    <ligand>
        <name>substrate</name>
    </ligand>
</feature>
<evidence type="ECO:0000256" key="2">
    <source>
        <dbReference type="ARBA" id="ARBA00009236"/>
    </source>
</evidence>
<dbReference type="InterPro" id="IPR020578">
    <property type="entry name" value="Aminotrans_V_PyrdxlP_BS"/>
</dbReference>
<evidence type="ECO:0000256" key="9">
    <source>
        <dbReference type="RuleBase" id="RU004504"/>
    </source>
</evidence>
<dbReference type="PROSITE" id="PS00595">
    <property type="entry name" value="AA_TRANSFER_CLASS_5"/>
    <property type="match status" value="1"/>
</dbReference>
<dbReference type="PIRSF" id="PIRSF000524">
    <property type="entry name" value="SPT"/>
    <property type="match status" value="1"/>
</dbReference>
<evidence type="ECO:0000259" key="10">
    <source>
        <dbReference type="Pfam" id="PF00266"/>
    </source>
</evidence>
<gene>
    <name evidence="11" type="ORF">BleG1_1725</name>
</gene>
<dbReference type="FunFam" id="3.40.640.10:FF:000027">
    <property type="entry name" value="Serine--pyruvate aminotransferase, mitochondrial"/>
    <property type="match status" value="1"/>
</dbReference>
<comment type="similarity">
    <text evidence="2 8">Belongs to the class-V pyridoxal-phosphate-dependent aminotransferase family.</text>
</comment>
<keyword evidence="12" id="KW-1185">Reference proteome</keyword>
<dbReference type="InterPro" id="IPR000192">
    <property type="entry name" value="Aminotrans_V_dom"/>
</dbReference>
<dbReference type="Gene3D" id="3.90.1150.10">
    <property type="entry name" value="Aspartate Aminotransferase, domain 1"/>
    <property type="match status" value="1"/>
</dbReference>
<dbReference type="AlphaFoldDB" id="A0A060M169"/>
<dbReference type="PANTHER" id="PTHR21152:SF40">
    <property type="entry name" value="ALANINE--GLYOXYLATE AMINOTRANSFERASE"/>
    <property type="match status" value="1"/>
</dbReference>
<dbReference type="Proteomes" id="UP000027142">
    <property type="component" value="Chromosome"/>
</dbReference>
<dbReference type="PATRIC" id="fig|1246626.3.peg.1718"/>
<feature type="domain" description="Aminotransferase class V" evidence="10">
    <location>
        <begin position="35"/>
        <end position="347"/>
    </location>
</feature>
<comment type="cofactor">
    <cofactor evidence="1 7 9">
        <name>pyridoxal 5'-phosphate</name>
        <dbReference type="ChEBI" id="CHEBI:597326"/>
    </cofactor>
</comment>
<evidence type="ECO:0000256" key="6">
    <source>
        <dbReference type="PIRSR" id="PIRSR000524-1"/>
    </source>
</evidence>
<reference evidence="11 12" key="1">
    <citation type="journal article" date="2014" name="Gene">
        <title>A comparative genomic analysis of the alkalitolerant soil bacterium Bacillus lehensis G1.</title>
        <authorList>
            <person name="Noor Y.M."/>
            <person name="Samsulrizal N.H."/>
            <person name="Jema'on N.A."/>
            <person name="Low K.O."/>
            <person name="Ramli A.N."/>
            <person name="Alias N.I."/>
            <person name="Damis S.I."/>
            <person name="Fuzi S.F."/>
            <person name="Isa M.N."/>
            <person name="Murad A.M."/>
            <person name="Raih M.F."/>
            <person name="Bakar F.D."/>
            <person name="Najimudin N."/>
            <person name="Mahadi N.M."/>
            <person name="Illias R.M."/>
        </authorList>
    </citation>
    <scope>NUCLEOTIDE SEQUENCE [LARGE SCALE GENOMIC DNA]</scope>
    <source>
        <strain evidence="11 12">G1</strain>
    </source>
</reference>
<dbReference type="PANTHER" id="PTHR21152">
    <property type="entry name" value="AMINOTRANSFERASE CLASS V"/>
    <property type="match status" value="1"/>
</dbReference>
<organism evidence="11 12">
    <name type="scientific">Shouchella lehensis G1</name>
    <dbReference type="NCBI Taxonomy" id="1246626"/>
    <lineage>
        <taxon>Bacteria</taxon>
        <taxon>Bacillati</taxon>
        <taxon>Bacillota</taxon>
        <taxon>Bacilli</taxon>
        <taxon>Bacillales</taxon>
        <taxon>Bacillaceae</taxon>
        <taxon>Shouchella</taxon>
    </lineage>
</organism>
<dbReference type="InterPro" id="IPR015421">
    <property type="entry name" value="PyrdxlP-dep_Trfase_major"/>
</dbReference>
<dbReference type="OrthoDB" id="389074at2"/>
<proteinExistence type="inferred from homology"/>
<evidence type="ECO:0000256" key="8">
    <source>
        <dbReference type="RuleBase" id="RU004075"/>
    </source>
</evidence>